<keyword evidence="1" id="KW-0732">Signal</keyword>
<evidence type="ECO:0000313" key="2">
    <source>
        <dbReference type="EMBL" id="TGL64536.1"/>
    </source>
</evidence>
<proteinExistence type="predicted"/>
<reference evidence="2" key="1">
    <citation type="journal article" date="2019" name="PLoS Negl. Trop. Dis.">
        <title>Revisiting the worldwide diversity of Leptospira species in the environment.</title>
        <authorList>
            <person name="Vincent A.T."/>
            <person name="Schiettekatte O."/>
            <person name="Bourhy P."/>
            <person name="Veyrier F.J."/>
            <person name="Picardeau M."/>
        </authorList>
    </citation>
    <scope>NUCLEOTIDE SEQUENCE [LARGE SCALE GENOMIC DNA]</scope>
    <source>
        <strain evidence="2">201702455</strain>
    </source>
</reference>
<dbReference type="NCBIfam" id="NF033171">
    <property type="entry name" value="lipo_LIC11139"/>
    <property type="match status" value="1"/>
</dbReference>
<dbReference type="EMBL" id="RQGF01000007">
    <property type="protein sequence ID" value="TGL64536.1"/>
    <property type="molecule type" value="Genomic_DNA"/>
</dbReference>
<keyword evidence="3" id="KW-1185">Reference proteome</keyword>
<gene>
    <name evidence="2" type="ORF">EHQ64_01440</name>
</gene>
<feature type="chain" id="PRO_5020182448" evidence="1">
    <location>
        <begin position="26"/>
        <end position="154"/>
    </location>
</feature>
<dbReference type="OrthoDB" id="5572597at2"/>
<keyword evidence="2" id="KW-0449">Lipoprotein</keyword>
<comment type="caution">
    <text evidence="2">The sequence shown here is derived from an EMBL/GenBank/DDBJ whole genome shotgun (WGS) entry which is preliminary data.</text>
</comment>
<accession>A0A4R9KE34</accession>
<protein>
    <submittedName>
        <fullName evidence="2">Putative lipoprotein</fullName>
    </submittedName>
</protein>
<dbReference type="RefSeq" id="WP_135647735.1">
    <property type="nucleotide sequence ID" value="NZ_RQGF01000007.1"/>
</dbReference>
<organism evidence="2 3">
    <name type="scientific">Leptospira sarikeiensis</name>
    <dbReference type="NCBI Taxonomy" id="2484943"/>
    <lineage>
        <taxon>Bacteria</taxon>
        <taxon>Pseudomonadati</taxon>
        <taxon>Spirochaetota</taxon>
        <taxon>Spirochaetia</taxon>
        <taxon>Leptospirales</taxon>
        <taxon>Leptospiraceae</taxon>
        <taxon>Leptospira</taxon>
    </lineage>
</organism>
<dbReference type="Proteomes" id="UP000297762">
    <property type="component" value="Unassembled WGS sequence"/>
</dbReference>
<evidence type="ECO:0000256" key="1">
    <source>
        <dbReference type="SAM" id="SignalP"/>
    </source>
</evidence>
<evidence type="ECO:0000313" key="3">
    <source>
        <dbReference type="Proteomes" id="UP000297762"/>
    </source>
</evidence>
<dbReference type="AlphaFoldDB" id="A0A4R9KE34"/>
<name>A0A4R9KE34_9LEPT</name>
<feature type="signal peptide" evidence="1">
    <location>
        <begin position="1"/>
        <end position="25"/>
    </location>
</feature>
<sequence>MKFFQKILGTSLVLLGVLVSQNCFLDSISDSLSKSSNSLQSLSKGVVSVVSSVSSSSKDEEAEKKAYRRDVENLTAIYLQTGSTRSSEFISDLSELASKNGVVNWRSSESTYISIGRGLKKAGVGQEGFKSFASSFTNSKPQIAKALEAGYLSL</sequence>